<feature type="domain" description="Enolpyruvate transferase" evidence="16">
    <location>
        <begin position="8"/>
        <end position="206"/>
    </location>
</feature>
<reference evidence="17 18" key="1">
    <citation type="submission" date="2019-04" db="EMBL/GenBank/DDBJ databases">
        <title>Bacillus caeni sp. nov., a bacterium isolated from mangrove sediment.</title>
        <authorList>
            <person name="Huang H."/>
            <person name="Mo K."/>
            <person name="Hu Y."/>
        </authorList>
    </citation>
    <scope>NUCLEOTIDE SEQUENCE [LARGE SCALE GENOMIC DNA]</scope>
    <source>
        <strain evidence="17 18">HB172195</strain>
    </source>
</reference>
<dbReference type="GO" id="GO:0008760">
    <property type="term" value="F:UDP-N-acetylglucosamine 1-carboxyvinyltransferase activity"/>
    <property type="evidence" value="ECO:0007669"/>
    <property type="project" value="UniProtKB-EC"/>
</dbReference>
<evidence type="ECO:0000256" key="1">
    <source>
        <dbReference type="ARBA" id="ARBA00004496"/>
    </source>
</evidence>
<dbReference type="GO" id="GO:0008360">
    <property type="term" value="P:regulation of cell shape"/>
    <property type="evidence" value="ECO:0007669"/>
    <property type="project" value="UniProtKB-KW"/>
</dbReference>
<dbReference type="Pfam" id="PF00275">
    <property type="entry name" value="EPSP_synthase"/>
    <property type="match status" value="1"/>
</dbReference>
<evidence type="ECO:0000256" key="8">
    <source>
        <dbReference type="ARBA" id="ARBA00023306"/>
    </source>
</evidence>
<dbReference type="SUPFAM" id="SSF55205">
    <property type="entry name" value="EPT/RTPC-like"/>
    <property type="match status" value="1"/>
</dbReference>
<keyword evidence="7" id="KW-0573">Peptidoglycan synthesis</keyword>
<protein>
    <recommendedName>
        <fullName evidence="13">UDP-N-acetylglucosamine 1-carboxyvinyltransferase</fullName>
        <ecNumber evidence="12">2.5.1.7</ecNumber>
    </recommendedName>
    <alternativeName>
        <fullName evidence="14">UDP-N-acetylglucosamine enolpyruvyl transferase</fullName>
    </alternativeName>
</protein>
<dbReference type="GO" id="GO:0071555">
    <property type="term" value="P:cell wall organization"/>
    <property type="evidence" value="ECO:0007669"/>
    <property type="project" value="UniProtKB-KW"/>
</dbReference>
<evidence type="ECO:0000313" key="17">
    <source>
        <dbReference type="EMBL" id="TLS35229.1"/>
    </source>
</evidence>
<evidence type="ECO:0000256" key="6">
    <source>
        <dbReference type="ARBA" id="ARBA00022960"/>
    </source>
</evidence>
<keyword evidence="6" id="KW-0133">Cell shape</keyword>
<dbReference type="InterPro" id="IPR001986">
    <property type="entry name" value="Enolpyruvate_Tfrase_dom"/>
</dbReference>
<proteinExistence type="inferred from homology"/>
<dbReference type="PANTHER" id="PTHR43783">
    <property type="entry name" value="UDP-N-ACETYLGLUCOSAMINE 1-CARBOXYVINYLTRANSFERASE"/>
    <property type="match status" value="1"/>
</dbReference>
<evidence type="ECO:0000256" key="12">
    <source>
        <dbReference type="ARBA" id="ARBA00039108"/>
    </source>
</evidence>
<comment type="similarity">
    <text evidence="11">Belongs to the EPSP synthase family. MurA subfamily.</text>
</comment>
<evidence type="ECO:0000259" key="16">
    <source>
        <dbReference type="Pfam" id="PF00275"/>
    </source>
</evidence>
<dbReference type="Gene3D" id="3.65.10.10">
    <property type="entry name" value="Enolpyruvate transferase domain"/>
    <property type="match status" value="2"/>
</dbReference>
<comment type="pathway">
    <text evidence="2">Cell wall biogenesis; peptidoglycan biosynthesis.</text>
</comment>
<dbReference type="OrthoDB" id="9803760at2"/>
<evidence type="ECO:0000256" key="9">
    <source>
        <dbReference type="ARBA" id="ARBA00023316"/>
    </source>
</evidence>
<dbReference type="PANTHER" id="PTHR43783:SF2">
    <property type="entry name" value="UDP-N-ACETYLGLUCOSAMINE 1-CARBOXYVINYLTRANSFERASE 2"/>
    <property type="match status" value="1"/>
</dbReference>
<evidence type="ECO:0000256" key="10">
    <source>
        <dbReference type="ARBA" id="ARBA00023317"/>
    </source>
</evidence>
<dbReference type="GO" id="GO:0051301">
    <property type="term" value="P:cell division"/>
    <property type="evidence" value="ECO:0007669"/>
    <property type="project" value="UniProtKB-KW"/>
</dbReference>
<keyword evidence="8" id="KW-0131">Cell cycle</keyword>
<keyword evidence="3" id="KW-0963">Cytoplasm</keyword>
<evidence type="ECO:0000256" key="5">
    <source>
        <dbReference type="ARBA" id="ARBA00022679"/>
    </source>
</evidence>
<dbReference type="RefSeq" id="WP_138129310.1">
    <property type="nucleotide sequence ID" value="NZ_SWLG01000026.1"/>
</dbReference>
<evidence type="ECO:0000256" key="2">
    <source>
        <dbReference type="ARBA" id="ARBA00004752"/>
    </source>
</evidence>
<keyword evidence="4" id="KW-0132">Cell division</keyword>
<comment type="caution">
    <text evidence="17">The sequence shown here is derived from an EMBL/GenBank/DDBJ whole genome shotgun (WGS) entry which is preliminary data.</text>
</comment>
<keyword evidence="5" id="KW-0808">Transferase</keyword>
<dbReference type="EC" id="2.5.1.7" evidence="12"/>
<accession>A0A5R9EXF8</accession>
<dbReference type="InterPro" id="IPR036968">
    <property type="entry name" value="Enolpyruvate_Tfrase_sf"/>
</dbReference>
<keyword evidence="18" id="KW-1185">Reference proteome</keyword>
<comment type="catalytic activity">
    <reaction evidence="15">
        <text>phosphoenolpyruvate + UDP-N-acetyl-alpha-D-glucosamine = UDP-N-acetyl-3-O-(1-carboxyvinyl)-alpha-D-glucosamine + phosphate</text>
        <dbReference type="Rhea" id="RHEA:18681"/>
        <dbReference type="ChEBI" id="CHEBI:43474"/>
        <dbReference type="ChEBI" id="CHEBI:57705"/>
        <dbReference type="ChEBI" id="CHEBI:58702"/>
        <dbReference type="ChEBI" id="CHEBI:68483"/>
        <dbReference type="EC" id="2.5.1.7"/>
    </reaction>
</comment>
<evidence type="ECO:0000256" key="13">
    <source>
        <dbReference type="ARBA" id="ARBA00039754"/>
    </source>
</evidence>
<evidence type="ECO:0000256" key="3">
    <source>
        <dbReference type="ARBA" id="ARBA00022490"/>
    </source>
</evidence>
<evidence type="ECO:0000256" key="14">
    <source>
        <dbReference type="ARBA" id="ARBA00042842"/>
    </source>
</evidence>
<name>A0A5R9EXF8_9BACL</name>
<dbReference type="InterPro" id="IPR013792">
    <property type="entry name" value="RNA3'P_cycl/enolpyr_Trfase_a/b"/>
</dbReference>
<evidence type="ECO:0000256" key="7">
    <source>
        <dbReference type="ARBA" id="ARBA00022984"/>
    </source>
</evidence>
<evidence type="ECO:0000256" key="4">
    <source>
        <dbReference type="ARBA" id="ARBA00022618"/>
    </source>
</evidence>
<dbReference type="InterPro" id="IPR050068">
    <property type="entry name" value="MurA_subfamily"/>
</dbReference>
<comment type="subcellular location">
    <subcellularLocation>
        <location evidence="1">Cytoplasm</location>
    </subcellularLocation>
</comment>
<dbReference type="EMBL" id="SWLG01000026">
    <property type="protein sequence ID" value="TLS35229.1"/>
    <property type="molecule type" value="Genomic_DNA"/>
</dbReference>
<sequence>MKRWIEIQPTKKLQGSVQIPGSKNSALGLIAATCLSNDTVTLKGVPDLLDVRTIQSIAEEIGLQMRWVSDSNLFLDPTEIINAQLDPIKTSAFRASYYFVGALLAKYKRVSIGYPGGDDFGSRPIDQHIKGLKALGAKVETHRDYYVVKAAELKGTEIFFDVITSGATINLMLAGTLAKGRTILGNAARDPEVVDVANLLNKMGAKHSCGEVI</sequence>
<organism evidence="17 18">
    <name type="scientific">Exobacillus caeni</name>
    <dbReference type="NCBI Taxonomy" id="2574798"/>
    <lineage>
        <taxon>Bacteria</taxon>
        <taxon>Bacillati</taxon>
        <taxon>Bacillota</taxon>
        <taxon>Bacilli</taxon>
        <taxon>Bacillales</taxon>
        <taxon>Guptibacillaceae</taxon>
        <taxon>Exobacillus</taxon>
    </lineage>
</organism>
<dbReference type="Proteomes" id="UP000308230">
    <property type="component" value="Unassembled WGS sequence"/>
</dbReference>
<dbReference type="GO" id="GO:0009252">
    <property type="term" value="P:peptidoglycan biosynthetic process"/>
    <property type="evidence" value="ECO:0007669"/>
    <property type="project" value="UniProtKB-KW"/>
</dbReference>
<dbReference type="AlphaFoldDB" id="A0A5R9EXF8"/>
<keyword evidence="9" id="KW-0961">Cell wall biogenesis/degradation</keyword>
<evidence type="ECO:0000256" key="11">
    <source>
        <dbReference type="ARBA" id="ARBA00038367"/>
    </source>
</evidence>
<keyword evidence="10" id="KW-0670">Pyruvate</keyword>
<gene>
    <name evidence="17" type="ORF">FCL54_21770</name>
</gene>
<dbReference type="GO" id="GO:0005737">
    <property type="term" value="C:cytoplasm"/>
    <property type="evidence" value="ECO:0007669"/>
    <property type="project" value="UniProtKB-SubCell"/>
</dbReference>
<evidence type="ECO:0000256" key="15">
    <source>
        <dbReference type="ARBA" id="ARBA00047527"/>
    </source>
</evidence>
<evidence type="ECO:0000313" key="18">
    <source>
        <dbReference type="Proteomes" id="UP000308230"/>
    </source>
</evidence>